<reference evidence="2" key="1">
    <citation type="journal article" date="2022" name="bioRxiv">
        <title>Sequencing and chromosome-scale assembly of the giantPleurodeles waltlgenome.</title>
        <authorList>
            <person name="Brown T."/>
            <person name="Elewa A."/>
            <person name="Iarovenko S."/>
            <person name="Subramanian E."/>
            <person name="Araus A.J."/>
            <person name="Petzold A."/>
            <person name="Susuki M."/>
            <person name="Suzuki K.-i.T."/>
            <person name="Hayashi T."/>
            <person name="Toyoda A."/>
            <person name="Oliveira C."/>
            <person name="Osipova E."/>
            <person name="Leigh N.D."/>
            <person name="Simon A."/>
            <person name="Yun M.H."/>
        </authorList>
    </citation>
    <scope>NUCLEOTIDE SEQUENCE</scope>
    <source>
        <strain evidence="2">20211129_DDA</strain>
        <tissue evidence="2">Liver</tissue>
    </source>
</reference>
<organism evidence="2 3">
    <name type="scientific">Pleurodeles waltl</name>
    <name type="common">Iberian ribbed newt</name>
    <dbReference type="NCBI Taxonomy" id="8319"/>
    <lineage>
        <taxon>Eukaryota</taxon>
        <taxon>Metazoa</taxon>
        <taxon>Chordata</taxon>
        <taxon>Craniata</taxon>
        <taxon>Vertebrata</taxon>
        <taxon>Euteleostomi</taxon>
        <taxon>Amphibia</taxon>
        <taxon>Batrachia</taxon>
        <taxon>Caudata</taxon>
        <taxon>Salamandroidea</taxon>
        <taxon>Salamandridae</taxon>
        <taxon>Pleurodelinae</taxon>
        <taxon>Pleurodeles</taxon>
    </lineage>
</organism>
<keyword evidence="3" id="KW-1185">Reference proteome</keyword>
<evidence type="ECO:0000256" key="1">
    <source>
        <dbReference type="SAM" id="MobiDB-lite"/>
    </source>
</evidence>
<dbReference type="Pfam" id="PF17666">
    <property type="entry name" value="DUF5528"/>
    <property type="match status" value="1"/>
</dbReference>
<evidence type="ECO:0000313" key="3">
    <source>
        <dbReference type="Proteomes" id="UP001066276"/>
    </source>
</evidence>
<dbReference type="PANTHER" id="PTHR35666:SF1">
    <property type="entry name" value="SIMILAR TO RIKEN CDNA 4921536K21"/>
    <property type="match status" value="1"/>
</dbReference>
<gene>
    <name evidence="2" type="ORF">NDU88_005142</name>
</gene>
<accession>A0AAV7LRC9</accession>
<comment type="caution">
    <text evidence="2">The sequence shown here is derived from an EMBL/GenBank/DDBJ whole genome shotgun (WGS) entry which is preliminary data.</text>
</comment>
<protein>
    <submittedName>
        <fullName evidence="2">Uncharacterized protein</fullName>
    </submittedName>
</protein>
<dbReference type="InterPro" id="IPR038935">
    <property type="entry name" value="C5orf52"/>
</dbReference>
<dbReference type="PANTHER" id="PTHR35666">
    <property type="entry name" value="SIMILAR TO RIKEN CDNA 4921536K21"/>
    <property type="match status" value="1"/>
</dbReference>
<evidence type="ECO:0000313" key="2">
    <source>
        <dbReference type="EMBL" id="KAJ1092028.1"/>
    </source>
</evidence>
<feature type="region of interest" description="Disordered" evidence="1">
    <location>
        <begin position="120"/>
        <end position="139"/>
    </location>
</feature>
<dbReference type="AlphaFoldDB" id="A0AAV7LRC9"/>
<dbReference type="Proteomes" id="UP001066276">
    <property type="component" value="Chromosome 11"/>
</dbReference>
<proteinExistence type="predicted"/>
<name>A0AAV7LRC9_PLEWA</name>
<dbReference type="EMBL" id="JANPWB010000015">
    <property type="protein sequence ID" value="KAJ1092028.1"/>
    <property type="molecule type" value="Genomic_DNA"/>
</dbReference>
<feature type="compositionally biased region" description="Polar residues" evidence="1">
    <location>
        <begin position="120"/>
        <end position="131"/>
    </location>
</feature>
<sequence length="139" mass="16363">MKLQFHESLLGFIKVNALKFFHEGGVPQVVSRLKEGSELRSRGVPRRTSIATVIMHDNTNEQRILEIKKEHLENLKRKTVQFYDHLKKRFLSDLQKKNARWVREHNVFIKSLEKDMKAKNMTSSWTPTSRGQQHEVPTL</sequence>